<proteinExistence type="predicted"/>
<feature type="domain" description="Protein kinase" evidence="3">
    <location>
        <begin position="35"/>
        <end position="307"/>
    </location>
</feature>
<dbReference type="PROSITE" id="PS50011">
    <property type="entry name" value="PROTEIN_KINASE_DOM"/>
    <property type="match status" value="1"/>
</dbReference>
<gene>
    <name evidence="4" type="ORF">V5N11_005533</name>
    <name evidence="5" type="ORF">V5N11_021655</name>
</gene>
<evidence type="ECO:0000259" key="3">
    <source>
        <dbReference type="PROSITE" id="PS50011"/>
    </source>
</evidence>
<dbReference type="SUPFAM" id="SSF56112">
    <property type="entry name" value="Protein kinase-like (PK-like)"/>
    <property type="match status" value="1"/>
</dbReference>
<dbReference type="Proteomes" id="UP001558713">
    <property type="component" value="Unassembled WGS sequence"/>
</dbReference>
<dbReference type="Gene3D" id="1.10.510.10">
    <property type="entry name" value="Transferase(Phosphotransferase) domain 1"/>
    <property type="match status" value="1"/>
</dbReference>
<dbReference type="Gene3D" id="3.30.200.20">
    <property type="entry name" value="Phosphorylase Kinase, domain 1"/>
    <property type="match status" value="1"/>
</dbReference>
<organism evidence="4 6">
    <name type="scientific">Cardamine amara subsp. amara</name>
    <dbReference type="NCBI Taxonomy" id="228776"/>
    <lineage>
        <taxon>Eukaryota</taxon>
        <taxon>Viridiplantae</taxon>
        <taxon>Streptophyta</taxon>
        <taxon>Embryophyta</taxon>
        <taxon>Tracheophyta</taxon>
        <taxon>Spermatophyta</taxon>
        <taxon>Magnoliopsida</taxon>
        <taxon>eudicotyledons</taxon>
        <taxon>Gunneridae</taxon>
        <taxon>Pentapetalae</taxon>
        <taxon>rosids</taxon>
        <taxon>malvids</taxon>
        <taxon>Brassicales</taxon>
        <taxon>Brassicaceae</taxon>
        <taxon>Cardamineae</taxon>
        <taxon>Cardamine</taxon>
    </lineage>
</organism>
<dbReference type="Pfam" id="PF07714">
    <property type="entry name" value="PK_Tyr_Ser-Thr"/>
    <property type="match status" value="1"/>
</dbReference>
<protein>
    <submittedName>
        <fullName evidence="4">Receptor-like protein kinase</fullName>
    </submittedName>
</protein>
<dbReference type="EMBL" id="JBANAX010000543">
    <property type="protein sequence ID" value="KAL1204238.1"/>
    <property type="molecule type" value="Genomic_DNA"/>
</dbReference>
<dbReference type="InterPro" id="IPR020635">
    <property type="entry name" value="Tyr_kinase_cat_dom"/>
</dbReference>
<dbReference type="InterPro" id="IPR000719">
    <property type="entry name" value="Prot_kinase_dom"/>
</dbReference>
<dbReference type="AlphaFoldDB" id="A0ABD0ZZ96"/>
<sequence>MDDRLRFSRRIRFLLLAWLRRSRSGRIEFVRRFTYKEIIKATEGFRKVIYSNYHGSAYRAKFKDGELALVKELKSLDLGKERFNEEVQLLGRLRHRHLLTLRGFCIGRKRLLVFDNIENGSLKEHLNDPLKTPLNWKTRIQIAIGVAAALEYLLIFSSNDAQIYDVSVNSCNIMLDENFTPKISDIRVNRHPQNHPKATHDSCSEGSCADEECGNVIFQLGVLMLELITGQSSDRQGKDLIEWVQDSCIANSIDKMIDPDLGNNYNSRELQKVLAVARLCIKSRYEPPSFSITHVYRYLQKKIDVAT</sequence>
<keyword evidence="6" id="KW-1185">Reference proteome</keyword>
<dbReference type="GO" id="GO:0005524">
    <property type="term" value="F:ATP binding"/>
    <property type="evidence" value="ECO:0007669"/>
    <property type="project" value="UniProtKB-KW"/>
</dbReference>
<dbReference type="FunFam" id="1.10.510.10:FF:001121">
    <property type="entry name" value="Kinase family protein"/>
    <property type="match status" value="1"/>
</dbReference>
<dbReference type="SMART" id="SM00219">
    <property type="entry name" value="TyrKc"/>
    <property type="match status" value="1"/>
</dbReference>
<dbReference type="FunFam" id="3.30.200.20:FF:000521">
    <property type="entry name" value="Protein kinase superfamily protein"/>
    <property type="match status" value="1"/>
</dbReference>
<dbReference type="EMBL" id="JBANAX010000653">
    <property type="protein sequence ID" value="KAL1199176.1"/>
    <property type="molecule type" value="Genomic_DNA"/>
</dbReference>
<evidence type="ECO:0000256" key="1">
    <source>
        <dbReference type="ARBA" id="ARBA00022741"/>
    </source>
</evidence>
<keyword evidence="2" id="KW-0067">ATP-binding</keyword>
<keyword evidence="1" id="KW-0547">Nucleotide-binding</keyword>
<dbReference type="InterPro" id="IPR001245">
    <property type="entry name" value="Ser-Thr/Tyr_kinase_cat_dom"/>
</dbReference>
<evidence type="ECO:0000313" key="5">
    <source>
        <dbReference type="EMBL" id="KAL1204238.1"/>
    </source>
</evidence>
<accession>A0ABD0ZZ96</accession>
<name>A0ABD0ZZ96_CARAN</name>
<dbReference type="PANTHER" id="PTHR27001">
    <property type="entry name" value="OS01G0253100 PROTEIN"/>
    <property type="match status" value="1"/>
</dbReference>
<dbReference type="PANTHER" id="PTHR27001:SF20">
    <property type="entry name" value="PROTEIN KINASE SUPERFAMILY PROTEIN"/>
    <property type="match status" value="1"/>
</dbReference>
<comment type="caution">
    <text evidence="4">The sequence shown here is derived from an EMBL/GenBank/DDBJ whole genome shotgun (WGS) entry which is preliminary data.</text>
</comment>
<dbReference type="InterPro" id="IPR011009">
    <property type="entry name" value="Kinase-like_dom_sf"/>
</dbReference>
<evidence type="ECO:0000256" key="2">
    <source>
        <dbReference type="ARBA" id="ARBA00022840"/>
    </source>
</evidence>
<reference evidence="4 6" key="1">
    <citation type="submission" date="2024-04" db="EMBL/GenBank/DDBJ databases">
        <title>Genome assembly C_amara_ONT_v2.</title>
        <authorList>
            <person name="Yant L."/>
            <person name="Moore C."/>
            <person name="Slenker M."/>
        </authorList>
    </citation>
    <scope>NUCLEOTIDE SEQUENCE [LARGE SCALE GENOMIC DNA]</scope>
    <source>
        <tissue evidence="4">Leaf</tissue>
    </source>
</reference>
<evidence type="ECO:0000313" key="6">
    <source>
        <dbReference type="Proteomes" id="UP001558713"/>
    </source>
</evidence>
<evidence type="ECO:0000313" key="4">
    <source>
        <dbReference type="EMBL" id="KAL1199176.1"/>
    </source>
</evidence>